<reference evidence="3" key="1">
    <citation type="journal article" date="2013" name="J. Plant Res.">
        <title>Effect of fungi and light on seed germination of three Opuntia species from semiarid lands of central Mexico.</title>
        <authorList>
            <person name="Delgado-Sanchez P."/>
            <person name="Jimenez-Bremont J.F."/>
            <person name="Guerrero-Gonzalez Mde L."/>
            <person name="Flores J."/>
        </authorList>
    </citation>
    <scope>NUCLEOTIDE SEQUENCE</scope>
    <source>
        <tissue evidence="3">Cladode</tissue>
    </source>
</reference>
<dbReference type="EMBL" id="GISG01095538">
    <property type="protein sequence ID" value="MBA4635495.1"/>
    <property type="molecule type" value="Transcribed_RNA"/>
</dbReference>
<dbReference type="InterPro" id="IPR057939">
    <property type="entry name" value="TRF2_HOY1_PH"/>
</dbReference>
<dbReference type="Pfam" id="PF24818">
    <property type="entry name" value="PH_TRF2_HOY1"/>
    <property type="match status" value="1"/>
</dbReference>
<feature type="region of interest" description="Disordered" evidence="1">
    <location>
        <begin position="1"/>
        <end position="23"/>
    </location>
</feature>
<feature type="domain" description="TRF2/HOY1 PH-like" evidence="2">
    <location>
        <begin position="110"/>
        <end position="227"/>
    </location>
</feature>
<evidence type="ECO:0000259" key="2">
    <source>
        <dbReference type="Pfam" id="PF24818"/>
    </source>
</evidence>
<dbReference type="PANTHER" id="PTHR33494">
    <property type="entry name" value="OS02G0793800 PROTEIN"/>
    <property type="match status" value="1"/>
</dbReference>
<sequence>MVHRVDSGVESPVSENSCWKKSPVKAELEASDDEDNLCSLSKRPKLDLSNQGYKPLEEPSPLGLKLKKSPSFLDLIHMKLSQEKSAPLAKTLLRKEKGSSANADKLKASNFPASLLKIGTWEYKSRYEGDLVAKCYFAKHKLVWEVLDGGLKSKIEIQWSDIMAIKANYSDDELETLDVVLARQPLFFREINPQPRKHTLWQATSDFTSGQATIYRRHFLQFPQGTLGKHFEKLMQRDPRLRFLSQQPEIVLDTPYFQPMVSIFGDRSVHGRNMEWKNEMTPSCSDFRDTITTSGFSCSDIENQDPGTYTDHNFQRNAAVPEIFRTEGDPIVGCKITETYTLSLLRQVKLPGIRPSMLVGDLINHIGEVISEQMKSDNPNICIDEDQKRRILDELAHYLLSDSQTSPVSDDKFIMSRVNSLCCLFQKEPAGVQPLHLKPENPSDQTVNNALNELNPIYDSCESLPAEKLPSLQSGASFGNGVNLGSSMSRVDSVGELLLHLPRIASLPQFLVNVSQNPGSHSGE</sequence>
<proteinExistence type="predicted"/>
<name>A0A7C8Z7T3_OPUST</name>
<accession>A0A7C8Z7T3</accession>
<dbReference type="PANTHER" id="PTHR33494:SF1">
    <property type="entry name" value="C2H2-TYPE DOMAIN-CONTAINING PROTEIN-RELATED"/>
    <property type="match status" value="1"/>
</dbReference>
<reference evidence="3" key="2">
    <citation type="submission" date="2020-07" db="EMBL/GenBank/DDBJ databases">
        <authorList>
            <person name="Vera ALvarez R."/>
            <person name="Arias-Moreno D.M."/>
            <person name="Jimenez-Jacinto V."/>
            <person name="Jimenez-Bremont J.F."/>
            <person name="Swaminathan K."/>
            <person name="Moose S.P."/>
            <person name="Guerrero-Gonzalez M.L."/>
            <person name="Marino-Ramirez L."/>
            <person name="Landsman D."/>
            <person name="Rodriguez-Kessler M."/>
            <person name="Delgado-Sanchez P."/>
        </authorList>
    </citation>
    <scope>NUCLEOTIDE SEQUENCE</scope>
    <source>
        <tissue evidence="3">Cladode</tissue>
    </source>
</reference>
<evidence type="ECO:0000256" key="1">
    <source>
        <dbReference type="SAM" id="MobiDB-lite"/>
    </source>
</evidence>
<protein>
    <recommendedName>
        <fullName evidence="2">TRF2/HOY1 PH-like domain-containing protein</fullName>
    </recommendedName>
</protein>
<organism evidence="3">
    <name type="scientific">Opuntia streptacantha</name>
    <name type="common">Prickly pear cactus</name>
    <name type="synonym">Opuntia cardona</name>
    <dbReference type="NCBI Taxonomy" id="393608"/>
    <lineage>
        <taxon>Eukaryota</taxon>
        <taxon>Viridiplantae</taxon>
        <taxon>Streptophyta</taxon>
        <taxon>Embryophyta</taxon>
        <taxon>Tracheophyta</taxon>
        <taxon>Spermatophyta</taxon>
        <taxon>Magnoliopsida</taxon>
        <taxon>eudicotyledons</taxon>
        <taxon>Gunneridae</taxon>
        <taxon>Pentapetalae</taxon>
        <taxon>Caryophyllales</taxon>
        <taxon>Cactineae</taxon>
        <taxon>Cactaceae</taxon>
        <taxon>Opuntioideae</taxon>
        <taxon>Opuntia</taxon>
    </lineage>
</organism>
<evidence type="ECO:0000313" key="3">
    <source>
        <dbReference type="EMBL" id="MBA4635495.1"/>
    </source>
</evidence>
<dbReference type="AlphaFoldDB" id="A0A7C8Z7T3"/>